<gene>
    <name evidence="2" type="ORF">BZA70DRAFT_271925</name>
</gene>
<dbReference type="PANTHER" id="PTHR21456">
    <property type="entry name" value="FAMILY WITH SEQUENCE SIMILARITY 102"/>
    <property type="match status" value="1"/>
</dbReference>
<dbReference type="GeneID" id="90037076"/>
<organism evidence="2 3">
    <name type="scientific">Myxozyma melibiosi</name>
    <dbReference type="NCBI Taxonomy" id="54550"/>
    <lineage>
        <taxon>Eukaryota</taxon>
        <taxon>Fungi</taxon>
        <taxon>Dikarya</taxon>
        <taxon>Ascomycota</taxon>
        <taxon>Saccharomycotina</taxon>
        <taxon>Lipomycetes</taxon>
        <taxon>Lipomycetales</taxon>
        <taxon>Lipomycetaceae</taxon>
        <taxon>Myxozyma</taxon>
    </lineage>
</organism>
<protein>
    <submittedName>
        <fullName evidence="2">N-terminal C2 in EEIG1 and EHBP1 proteins-domain-containing protein</fullName>
    </submittedName>
</protein>
<dbReference type="Proteomes" id="UP001498771">
    <property type="component" value="Unassembled WGS sequence"/>
</dbReference>
<evidence type="ECO:0000313" key="2">
    <source>
        <dbReference type="EMBL" id="KAK7207680.1"/>
    </source>
</evidence>
<dbReference type="InterPro" id="IPR039931">
    <property type="entry name" value="EEIG1/2-like"/>
</dbReference>
<reference evidence="2 3" key="1">
    <citation type="submission" date="2024-03" db="EMBL/GenBank/DDBJ databases">
        <title>Genome-scale model development and genomic sequencing of the oleaginous clade Lipomyces.</title>
        <authorList>
            <consortium name="Lawrence Berkeley National Laboratory"/>
            <person name="Czajka J.J."/>
            <person name="Han Y."/>
            <person name="Kim J."/>
            <person name="Mondo S.J."/>
            <person name="Hofstad B.A."/>
            <person name="Robles A."/>
            <person name="Haridas S."/>
            <person name="Riley R."/>
            <person name="LaButti K."/>
            <person name="Pangilinan J."/>
            <person name="Andreopoulos W."/>
            <person name="Lipzen A."/>
            <person name="Yan J."/>
            <person name="Wang M."/>
            <person name="Ng V."/>
            <person name="Grigoriev I.V."/>
            <person name="Spatafora J.W."/>
            <person name="Magnuson J.K."/>
            <person name="Baker S.E."/>
            <person name="Pomraning K.R."/>
        </authorList>
    </citation>
    <scope>NUCLEOTIDE SEQUENCE [LARGE SCALE GENOMIC DNA]</scope>
    <source>
        <strain evidence="2 3">Phaff 52-87</strain>
    </source>
</reference>
<keyword evidence="3" id="KW-1185">Reference proteome</keyword>
<dbReference type="RefSeq" id="XP_064770713.1">
    <property type="nucleotide sequence ID" value="XM_064911564.1"/>
</dbReference>
<feature type="domain" description="C2 NT-type" evidence="1">
    <location>
        <begin position="3"/>
        <end position="137"/>
    </location>
</feature>
<dbReference type="InterPro" id="IPR019448">
    <property type="entry name" value="NT-C2"/>
</dbReference>
<evidence type="ECO:0000259" key="1">
    <source>
        <dbReference type="PROSITE" id="PS51840"/>
    </source>
</evidence>
<dbReference type="Pfam" id="PF10358">
    <property type="entry name" value="NT-C2"/>
    <property type="match status" value="1"/>
</dbReference>
<name>A0ABR1FCV6_9ASCO</name>
<dbReference type="PANTHER" id="PTHR21456:SF1">
    <property type="entry name" value="C2 NT-TYPE DOMAIN-CONTAINING PROTEIN"/>
    <property type="match status" value="1"/>
</dbReference>
<sequence>MNRLRPRARRPKFWLKLTIHDLSNIPLASGTVYVRWNIKSSDTRGRTPRSPIKEHKAAWNYAHEVEKVRMTIDRDGMLEERYIMFEVVNEHVTEKVVLGNLRLNLAEYAKEEATARRYLLQDSKVNSTLKITLELRQLSGDENFATPPLSSGQVFGGITGVMIEHNNQSIIADTLHVPSMASALNTPLAESSLPSLYRKTLMASWQRQEGELPAEEAIEDIFAGGDGWAKDMNSELVAKGSTVATDDINGTVPGAGVDPKKHNGEIMGWAVRDDLRSWVIPEVGWTQ</sequence>
<dbReference type="EMBL" id="JBBJBU010000001">
    <property type="protein sequence ID" value="KAK7207680.1"/>
    <property type="molecule type" value="Genomic_DNA"/>
</dbReference>
<comment type="caution">
    <text evidence="2">The sequence shown here is derived from an EMBL/GenBank/DDBJ whole genome shotgun (WGS) entry which is preliminary data.</text>
</comment>
<evidence type="ECO:0000313" key="3">
    <source>
        <dbReference type="Proteomes" id="UP001498771"/>
    </source>
</evidence>
<proteinExistence type="predicted"/>
<accession>A0ABR1FCV6</accession>
<dbReference type="PROSITE" id="PS51840">
    <property type="entry name" value="C2_NT"/>
    <property type="match status" value="1"/>
</dbReference>